<dbReference type="InterPro" id="IPR046275">
    <property type="entry name" value="DUF6308"/>
</dbReference>
<evidence type="ECO:0000313" key="2">
    <source>
        <dbReference type="Proteomes" id="UP000295151"/>
    </source>
</evidence>
<dbReference type="RefSeq" id="WP_133981133.1">
    <property type="nucleotide sequence ID" value="NZ_SOCE01000001.1"/>
</dbReference>
<comment type="caution">
    <text evidence="1">The sequence shown here is derived from an EMBL/GenBank/DDBJ whole genome shotgun (WGS) entry which is preliminary data.</text>
</comment>
<dbReference type="OrthoDB" id="5178186at2"/>
<reference evidence="1 2" key="1">
    <citation type="submission" date="2019-03" db="EMBL/GenBank/DDBJ databases">
        <title>Genomic Encyclopedia of Type Strains, Phase III (KMG-III): the genomes of soil and plant-associated and newly described type strains.</title>
        <authorList>
            <person name="Whitman W."/>
        </authorList>
    </citation>
    <scope>NUCLEOTIDE SEQUENCE [LARGE SCALE GENOMIC DNA]</scope>
    <source>
        <strain evidence="1 2">VKM Ac-2575</strain>
    </source>
</reference>
<evidence type="ECO:0000313" key="1">
    <source>
        <dbReference type="EMBL" id="TDU91371.1"/>
    </source>
</evidence>
<protein>
    <submittedName>
        <fullName evidence="1">Uncharacterized protein</fullName>
    </submittedName>
</protein>
<sequence length="231" mass="25634">MGGKTAEEIHIGKVRIALETAVDWLRDYTDAENNKTRSSPYAYPAYDDYERDNNLPNQLTDADLLAPVLLNVGLSIRAFYGLQRIKPALNEGLASSHLQHPLADLDDLQIAATVRPLYGVLDDSQNRPRGVKATTLSKILHRKAPQCLVLHDKWVRACYVGDQAPVPRAKKRSWADYMTAITTAIANDIRDQPSEFAQLDAATDTPGRLSQVRLLDILAWKSQGNPSLAAY</sequence>
<proteinExistence type="predicted"/>
<keyword evidence="2" id="KW-1185">Reference proteome</keyword>
<gene>
    <name evidence="1" type="ORF">EV138_4977</name>
</gene>
<dbReference type="AlphaFoldDB" id="A0A4R7TGH1"/>
<dbReference type="EMBL" id="SOCE01000001">
    <property type="protein sequence ID" value="TDU91371.1"/>
    <property type="molecule type" value="Genomic_DNA"/>
</dbReference>
<dbReference type="Proteomes" id="UP000295151">
    <property type="component" value="Unassembled WGS sequence"/>
</dbReference>
<dbReference type="Pfam" id="PF19827">
    <property type="entry name" value="DUF6308"/>
    <property type="match status" value="1"/>
</dbReference>
<organism evidence="1 2">
    <name type="scientific">Kribbella voronezhensis</name>
    <dbReference type="NCBI Taxonomy" id="2512212"/>
    <lineage>
        <taxon>Bacteria</taxon>
        <taxon>Bacillati</taxon>
        <taxon>Actinomycetota</taxon>
        <taxon>Actinomycetes</taxon>
        <taxon>Propionibacteriales</taxon>
        <taxon>Kribbellaceae</taxon>
        <taxon>Kribbella</taxon>
    </lineage>
</organism>
<name>A0A4R7TGH1_9ACTN</name>
<accession>A0A4R7TGH1</accession>